<dbReference type="GO" id="GO:1990599">
    <property type="term" value="F:3' overhang single-stranded DNA endodeoxyribonuclease activity"/>
    <property type="evidence" value="ECO:0007669"/>
    <property type="project" value="UniProtKB-EC"/>
</dbReference>
<dbReference type="InterPro" id="IPR035437">
    <property type="entry name" value="SNase_OB-fold_sf"/>
</dbReference>
<keyword evidence="3 6" id="KW-0378">Hydrolase</keyword>
<evidence type="ECO:0000256" key="4">
    <source>
        <dbReference type="SAM" id="SignalP"/>
    </source>
</evidence>
<evidence type="ECO:0000259" key="5">
    <source>
        <dbReference type="PROSITE" id="PS50830"/>
    </source>
</evidence>
<gene>
    <name evidence="6" type="primary">nucH</name>
    <name evidence="6" type="ORF">NCTC5798_06292</name>
</gene>
<dbReference type="PANTHER" id="PTHR12302:SF3">
    <property type="entry name" value="SERINE_THREONINE-PROTEIN KINASE 31"/>
    <property type="match status" value="1"/>
</dbReference>
<dbReference type="PROSITE" id="PS50830">
    <property type="entry name" value="TNASE_3"/>
    <property type="match status" value="1"/>
</dbReference>
<dbReference type="EMBL" id="UGXK01000002">
    <property type="protein sequence ID" value="SUI40269.1"/>
    <property type="molecule type" value="Genomic_DNA"/>
</dbReference>
<evidence type="ECO:0000313" key="6">
    <source>
        <dbReference type="EMBL" id="SUI40269.1"/>
    </source>
</evidence>
<feature type="domain" description="TNase-like" evidence="5">
    <location>
        <begin position="25"/>
        <end position="148"/>
    </location>
</feature>
<accession>A0A379Y375</accession>
<dbReference type="SUPFAM" id="SSF50199">
    <property type="entry name" value="Staphylococcal nuclease"/>
    <property type="match status" value="1"/>
</dbReference>
<protein>
    <submittedName>
        <fullName evidence="6">Nuclease</fullName>
        <ecNumber evidence="6">3.1.31.1</ecNumber>
    </submittedName>
</protein>
<dbReference type="PANTHER" id="PTHR12302">
    <property type="entry name" value="EBNA2 BINDING PROTEIN P100"/>
    <property type="match status" value="1"/>
</dbReference>
<evidence type="ECO:0000256" key="3">
    <source>
        <dbReference type="ARBA" id="ARBA00022801"/>
    </source>
</evidence>
<dbReference type="Proteomes" id="UP000255534">
    <property type="component" value="Unassembled WGS sequence"/>
</dbReference>
<sequence>MSLLKKLLLPILIVLFPAASLAGQPSFEAKVVKIIDGDTITAIDDQNTSFKIRLYGIDAPESKQAFGQKAKQALSSAIASQNITVIDHGPDIYGRMLGTIWLDGYDINASMVDSGYAWVYRFDGNAIVPNYLRFESSAQKSVKGLWIDPNPVAPWEWRQQNQKPQKTKNRG</sequence>
<keyword evidence="1" id="KW-0540">Nuclease</keyword>
<evidence type="ECO:0000256" key="1">
    <source>
        <dbReference type="ARBA" id="ARBA00022722"/>
    </source>
</evidence>
<evidence type="ECO:0000313" key="7">
    <source>
        <dbReference type="Proteomes" id="UP000255534"/>
    </source>
</evidence>
<dbReference type="Gene3D" id="2.40.50.90">
    <property type="match status" value="1"/>
</dbReference>
<dbReference type="InterPro" id="IPR016071">
    <property type="entry name" value="Staphylococal_nuclease_OB-fold"/>
</dbReference>
<reference evidence="6 7" key="1">
    <citation type="submission" date="2018-06" db="EMBL/GenBank/DDBJ databases">
        <authorList>
            <consortium name="Pathogen Informatics"/>
            <person name="Doyle S."/>
        </authorList>
    </citation>
    <scope>NUCLEOTIDE SEQUENCE [LARGE SCALE GENOMIC DNA]</scope>
    <source>
        <strain evidence="6 7">NCTC5798</strain>
    </source>
</reference>
<feature type="signal peptide" evidence="4">
    <location>
        <begin position="1"/>
        <end position="22"/>
    </location>
</feature>
<organism evidence="6 7">
    <name type="scientific">Salmonella enterica I</name>
    <dbReference type="NCBI Taxonomy" id="59201"/>
    <lineage>
        <taxon>Bacteria</taxon>
        <taxon>Pseudomonadati</taxon>
        <taxon>Pseudomonadota</taxon>
        <taxon>Gammaproteobacteria</taxon>
        <taxon>Enterobacterales</taxon>
        <taxon>Enterobacteriaceae</taxon>
        <taxon>Salmonella</taxon>
    </lineage>
</organism>
<dbReference type="Pfam" id="PF00565">
    <property type="entry name" value="SNase"/>
    <property type="match status" value="1"/>
</dbReference>
<name>A0A379Y375_SALET</name>
<dbReference type="SMART" id="SM00318">
    <property type="entry name" value="SNc"/>
    <property type="match status" value="1"/>
</dbReference>
<keyword evidence="2" id="KW-0255">Endonuclease</keyword>
<keyword evidence="4" id="KW-0732">Signal</keyword>
<dbReference type="AlphaFoldDB" id="A0A379Y375"/>
<evidence type="ECO:0000256" key="2">
    <source>
        <dbReference type="ARBA" id="ARBA00022759"/>
    </source>
</evidence>
<feature type="chain" id="PRO_5016623523" evidence="4">
    <location>
        <begin position="23"/>
        <end position="171"/>
    </location>
</feature>
<proteinExistence type="predicted"/>
<dbReference type="EC" id="3.1.31.1" evidence="6"/>